<dbReference type="SUPFAM" id="SSF50129">
    <property type="entry name" value="GroES-like"/>
    <property type="match status" value="1"/>
</dbReference>
<evidence type="ECO:0000313" key="4">
    <source>
        <dbReference type="Proteomes" id="UP000179467"/>
    </source>
</evidence>
<comment type="caution">
    <text evidence="3">The sequence shown here is derived from an EMBL/GenBank/DDBJ whole genome shotgun (WGS) entry which is preliminary data.</text>
</comment>
<dbReference type="PANTHER" id="PTHR44154:SF1">
    <property type="entry name" value="QUINONE OXIDOREDUCTASE"/>
    <property type="match status" value="1"/>
</dbReference>
<keyword evidence="1" id="KW-0521">NADP</keyword>
<dbReference type="Proteomes" id="UP000179467">
    <property type="component" value="Unassembled WGS sequence"/>
</dbReference>
<dbReference type="InterPro" id="IPR020843">
    <property type="entry name" value="ER"/>
</dbReference>
<dbReference type="SUPFAM" id="SSF51735">
    <property type="entry name" value="NAD(P)-binding Rossmann-fold domains"/>
    <property type="match status" value="1"/>
</dbReference>
<dbReference type="SMART" id="SM00829">
    <property type="entry name" value="PKS_ER"/>
    <property type="match status" value="1"/>
</dbReference>
<dbReference type="InterPro" id="IPR036291">
    <property type="entry name" value="NAD(P)-bd_dom_sf"/>
</dbReference>
<keyword evidence="4" id="KW-1185">Reference proteome</keyword>
<dbReference type="OrthoDB" id="9792321at2"/>
<gene>
    <name evidence="3" type="primary">adhT_1</name>
    <name evidence="3" type="ORF">BHE75_02271</name>
</gene>
<dbReference type="AlphaFoldDB" id="A0A1S1HDK2"/>
<dbReference type="Pfam" id="PF08240">
    <property type="entry name" value="ADH_N"/>
    <property type="match status" value="1"/>
</dbReference>
<evidence type="ECO:0000256" key="1">
    <source>
        <dbReference type="ARBA" id="ARBA00022857"/>
    </source>
</evidence>
<accession>A0A1S1HDK2</accession>
<feature type="domain" description="Enoyl reductase (ER)" evidence="2">
    <location>
        <begin position="14"/>
        <end position="325"/>
    </location>
</feature>
<reference evidence="3 4" key="1">
    <citation type="submission" date="2016-09" db="EMBL/GenBank/DDBJ databases">
        <title>Metabolic pathway, cell adaptation mechanisms and a novel monoxygenase revealed through proteogenomic-transcription analysis of a Sphingomonas haloaromaticamans strain degrading the fungicide ortho-phenylphenol.</title>
        <authorList>
            <person name="Perruchon C."/>
            <person name="Papadopoulou E.S."/>
            <person name="Rousidou C."/>
            <person name="Vasileiadis S."/>
            <person name="Tanou G."/>
            <person name="Amoutzias G."/>
            <person name="Molassiotis A."/>
            <person name="Karpouzas D.G."/>
        </authorList>
    </citation>
    <scope>NUCLEOTIDE SEQUENCE [LARGE SCALE GENOMIC DNA]</scope>
    <source>
        <strain evidence="3 4">P3</strain>
    </source>
</reference>
<dbReference type="RefSeq" id="WP_070933905.1">
    <property type="nucleotide sequence ID" value="NZ_MIPT01000001.1"/>
</dbReference>
<dbReference type="InterPro" id="IPR013154">
    <property type="entry name" value="ADH-like_N"/>
</dbReference>
<dbReference type="EMBL" id="MIPT01000001">
    <property type="protein sequence ID" value="OHT20275.1"/>
    <property type="molecule type" value="Genomic_DNA"/>
</dbReference>
<sequence>MGDLMQAMVLDEFGGPEVLHIAAIERPRAAPGNVVVEVAYAGVNPADWKAREGWLSRYFQYQFPFVVGFDAAGIVAEVGEGVTGLKVGDRVVTASNQGMGERGSYAQFVASVEERCVKLPDHVALVDAAAMPTAAITAWEAVFDVGGTEAGSIVLVNGGAGGTGSYAIQLARMAGARVAATCGPANMDYVRGLGAELAIDYRQGDVADAVRAWAPEGVDLVVDTVGQGSLLEAVEFTRKGGVIAPIATLIADEPTIDPARAEARGVRVVPTISSHANQPRQLAALVAALAEGKIHAPEITLMPLDQAGEAHRKIQAGHVRGKIVLVVNEALGR</sequence>
<organism evidence="3 4">
    <name type="scientific">Edaphosphingomonas haloaromaticamans</name>
    <dbReference type="NCBI Taxonomy" id="653954"/>
    <lineage>
        <taxon>Bacteria</taxon>
        <taxon>Pseudomonadati</taxon>
        <taxon>Pseudomonadota</taxon>
        <taxon>Alphaproteobacteria</taxon>
        <taxon>Sphingomonadales</taxon>
        <taxon>Rhizorhabdaceae</taxon>
        <taxon>Edaphosphingomonas</taxon>
    </lineage>
</organism>
<dbReference type="Gene3D" id="3.40.50.720">
    <property type="entry name" value="NAD(P)-binding Rossmann-like Domain"/>
    <property type="match status" value="1"/>
</dbReference>
<dbReference type="Pfam" id="PF13602">
    <property type="entry name" value="ADH_zinc_N_2"/>
    <property type="match status" value="1"/>
</dbReference>
<evidence type="ECO:0000313" key="3">
    <source>
        <dbReference type="EMBL" id="OHT20275.1"/>
    </source>
</evidence>
<dbReference type="Gene3D" id="3.90.180.10">
    <property type="entry name" value="Medium-chain alcohol dehydrogenases, catalytic domain"/>
    <property type="match status" value="1"/>
</dbReference>
<proteinExistence type="predicted"/>
<dbReference type="InterPro" id="IPR011032">
    <property type="entry name" value="GroES-like_sf"/>
</dbReference>
<dbReference type="GO" id="GO:0004022">
    <property type="term" value="F:alcohol dehydrogenase (NAD+) activity"/>
    <property type="evidence" value="ECO:0007669"/>
    <property type="project" value="UniProtKB-EC"/>
</dbReference>
<evidence type="ECO:0000259" key="2">
    <source>
        <dbReference type="SMART" id="SM00829"/>
    </source>
</evidence>
<dbReference type="CDD" id="cd05289">
    <property type="entry name" value="MDR_like_2"/>
    <property type="match status" value="1"/>
</dbReference>
<dbReference type="PANTHER" id="PTHR44154">
    <property type="entry name" value="QUINONE OXIDOREDUCTASE"/>
    <property type="match status" value="1"/>
</dbReference>
<protein>
    <submittedName>
        <fullName evidence="3">Alcohol dehydrogenase</fullName>
        <ecNumber evidence="3">1.1.1.1</ecNumber>
    </submittedName>
</protein>
<dbReference type="InterPro" id="IPR051603">
    <property type="entry name" value="Zinc-ADH_QOR/CCCR"/>
</dbReference>
<keyword evidence="3" id="KW-0560">Oxidoreductase</keyword>
<name>A0A1S1HDK2_9SPHN</name>
<dbReference type="EC" id="1.1.1.1" evidence="3"/>